<proteinExistence type="predicted"/>
<protein>
    <recommendedName>
        <fullName evidence="3">Abortive infection protein-like C-terminal domain-containing protein</fullName>
    </recommendedName>
</protein>
<reference evidence="1 2" key="1">
    <citation type="journal article" date="2019" name="Genome Biol. Evol.">
        <title>Day and night: Metabolic profiles and evolutionary relationships of six axenic non-marine cyanobacteria.</title>
        <authorList>
            <person name="Will S.E."/>
            <person name="Henke P."/>
            <person name="Boedeker C."/>
            <person name="Huang S."/>
            <person name="Brinkmann H."/>
            <person name="Rohde M."/>
            <person name="Jarek M."/>
            <person name="Friedl T."/>
            <person name="Seufert S."/>
            <person name="Schumacher M."/>
            <person name="Overmann J."/>
            <person name="Neumann-Schaal M."/>
            <person name="Petersen J."/>
        </authorList>
    </citation>
    <scope>NUCLEOTIDE SEQUENCE [LARGE SCALE GENOMIC DNA]</scope>
    <source>
        <strain evidence="1 2">PCC 6912</strain>
    </source>
</reference>
<keyword evidence="2" id="KW-1185">Reference proteome</keyword>
<evidence type="ECO:0000313" key="1">
    <source>
        <dbReference type="EMBL" id="RUR73160.1"/>
    </source>
</evidence>
<evidence type="ECO:0000313" key="2">
    <source>
        <dbReference type="Proteomes" id="UP000268857"/>
    </source>
</evidence>
<accession>A0A433MY03</accession>
<dbReference type="STRING" id="211165.GCA_000317285_02329"/>
<evidence type="ECO:0008006" key="3">
    <source>
        <dbReference type="Google" id="ProtNLM"/>
    </source>
</evidence>
<gene>
    <name evidence="1" type="ORF">PCC6912_58390</name>
</gene>
<dbReference type="AlphaFoldDB" id="A0A433MY03"/>
<dbReference type="Proteomes" id="UP000268857">
    <property type="component" value="Unassembled WGS sequence"/>
</dbReference>
<sequence length="338" mass="39006">MDSLKELIIKNTEKFPEFEYYIPIIETAERNQEEHPDITIECCNSLVQGISKTIIFSLLSSFITSLSKLPKVDIKKLINNKSVHIQFSTALGILEKDVGDSVFFDLIEKAFQSLQNKKPNNNDINKIGSIFKEAIKISQEKGMDGEEVQFLIACEKLICDEKTSFFELIQNSSFSLNQKPTSEDANFKQAIKLLSDHGDILEIDFIRACQTLINKISNFRNDRGDISHGREVPKLLKSDINLSRLIVEITESLLRYTLASFFILDLEKKAQEFEVTEVKEEEIIIGYEENLEFNDFLDEEYPLDGKLLYSQALYTLYYEDYEIRLQAFLDEQAILNEE</sequence>
<comment type="caution">
    <text evidence="1">The sequence shown here is derived from an EMBL/GenBank/DDBJ whole genome shotgun (WGS) entry which is preliminary data.</text>
</comment>
<organism evidence="1 2">
    <name type="scientific">Chlorogloeopsis fritschii PCC 6912</name>
    <dbReference type="NCBI Taxonomy" id="211165"/>
    <lineage>
        <taxon>Bacteria</taxon>
        <taxon>Bacillati</taxon>
        <taxon>Cyanobacteriota</taxon>
        <taxon>Cyanophyceae</taxon>
        <taxon>Nostocales</taxon>
        <taxon>Chlorogloeopsidaceae</taxon>
        <taxon>Chlorogloeopsis</taxon>
    </lineage>
</organism>
<dbReference type="EMBL" id="RSCJ01000038">
    <property type="protein sequence ID" value="RUR73160.1"/>
    <property type="molecule type" value="Genomic_DNA"/>
</dbReference>
<name>A0A433MY03_CHLFR</name>
<dbReference type="OrthoDB" id="6689311at2"/>